<evidence type="ECO:0000259" key="3">
    <source>
        <dbReference type="PROSITE" id="PS50110"/>
    </source>
</evidence>
<keyword evidence="5" id="KW-1185">Reference proteome</keyword>
<dbReference type="PANTHER" id="PTHR44591:SF24">
    <property type="entry name" value="PROTEIN-GLUTAMATE METHYLESTERASE_PROTEIN-GLUTAMINE GLUTAMINASE 1"/>
    <property type="match status" value="1"/>
</dbReference>
<dbReference type="OrthoDB" id="9809987at2"/>
<evidence type="ECO:0000256" key="1">
    <source>
        <dbReference type="ARBA" id="ARBA00022553"/>
    </source>
</evidence>
<dbReference type="InterPro" id="IPR011006">
    <property type="entry name" value="CheY-like_superfamily"/>
</dbReference>
<dbReference type="InterPro" id="IPR001789">
    <property type="entry name" value="Sig_transdc_resp-reg_receiver"/>
</dbReference>
<evidence type="ECO:0000313" key="5">
    <source>
        <dbReference type="Proteomes" id="UP000199647"/>
    </source>
</evidence>
<dbReference type="Proteomes" id="UP000199647">
    <property type="component" value="Unassembled WGS sequence"/>
</dbReference>
<dbReference type="SUPFAM" id="SSF52172">
    <property type="entry name" value="CheY-like"/>
    <property type="match status" value="1"/>
</dbReference>
<evidence type="ECO:0000313" key="4">
    <source>
        <dbReference type="EMBL" id="SEP72977.1"/>
    </source>
</evidence>
<dbReference type="InterPro" id="IPR050595">
    <property type="entry name" value="Bact_response_regulator"/>
</dbReference>
<dbReference type="PROSITE" id="PS50110">
    <property type="entry name" value="RESPONSE_REGULATORY"/>
    <property type="match status" value="1"/>
</dbReference>
<reference evidence="4 5" key="1">
    <citation type="submission" date="2016-10" db="EMBL/GenBank/DDBJ databases">
        <authorList>
            <person name="de Groot N.N."/>
        </authorList>
    </citation>
    <scope>NUCLEOTIDE SEQUENCE [LARGE SCALE GENOMIC DNA]</scope>
    <source>
        <strain evidence="4 5">A52C2</strain>
    </source>
</reference>
<dbReference type="PANTHER" id="PTHR44591">
    <property type="entry name" value="STRESS RESPONSE REGULATOR PROTEIN 1"/>
    <property type="match status" value="1"/>
</dbReference>
<dbReference type="Gene3D" id="3.40.50.2300">
    <property type="match status" value="1"/>
</dbReference>
<feature type="domain" description="Response regulatory" evidence="3">
    <location>
        <begin position="3"/>
        <end position="118"/>
    </location>
</feature>
<dbReference type="AlphaFoldDB" id="A0A1H9A911"/>
<organism evidence="4 5">
    <name type="scientific">Faunimonas pinastri</name>
    <dbReference type="NCBI Taxonomy" id="1855383"/>
    <lineage>
        <taxon>Bacteria</taxon>
        <taxon>Pseudomonadati</taxon>
        <taxon>Pseudomonadota</taxon>
        <taxon>Alphaproteobacteria</taxon>
        <taxon>Hyphomicrobiales</taxon>
        <taxon>Afifellaceae</taxon>
        <taxon>Faunimonas</taxon>
    </lineage>
</organism>
<name>A0A1H9A911_9HYPH</name>
<dbReference type="GO" id="GO:0000160">
    <property type="term" value="P:phosphorelay signal transduction system"/>
    <property type="evidence" value="ECO:0007669"/>
    <property type="project" value="InterPro"/>
</dbReference>
<feature type="modified residue" description="4-aspartylphosphate" evidence="2">
    <location>
        <position position="53"/>
    </location>
</feature>
<dbReference type="RefSeq" id="WP_092494861.1">
    <property type="nucleotide sequence ID" value="NZ_FOFG01000001.1"/>
</dbReference>
<sequence length="127" mass="13553">MLRVLIVEDEPIIALDLSTILEDAGYAVVGIASTMAKALKLADDHGIDLALLDVNLAGRHDGVETAKHLCKDYGVRSLFVTGALDQRLEASVADCNPVGFIGKPYREKHIREALAGVNDNLACVRAG</sequence>
<dbReference type="Pfam" id="PF00072">
    <property type="entry name" value="Response_reg"/>
    <property type="match status" value="1"/>
</dbReference>
<gene>
    <name evidence="4" type="ORF">SAMN05216548_101357</name>
</gene>
<accession>A0A1H9A911</accession>
<proteinExistence type="predicted"/>
<keyword evidence="1 2" id="KW-0597">Phosphoprotein</keyword>
<dbReference type="SMART" id="SM00448">
    <property type="entry name" value="REC"/>
    <property type="match status" value="1"/>
</dbReference>
<dbReference type="STRING" id="1855383.SAMN05216548_101357"/>
<evidence type="ECO:0000256" key="2">
    <source>
        <dbReference type="PROSITE-ProRule" id="PRU00169"/>
    </source>
</evidence>
<dbReference type="EMBL" id="FOFG01000001">
    <property type="protein sequence ID" value="SEP72977.1"/>
    <property type="molecule type" value="Genomic_DNA"/>
</dbReference>
<protein>
    <submittedName>
        <fullName evidence="4">Response regulator receiver domain-containing protein</fullName>
    </submittedName>
</protein>